<dbReference type="RefSeq" id="WP_105041509.1">
    <property type="nucleotide sequence ID" value="NZ_PPSL01000015.1"/>
</dbReference>
<reference evidence="1 2" key="1">
    <citation type="submission" date="2018-01" db="EMBL/GenBank/DDBJ databases">
        <title>A novel member of the phylum Bacteroidetes isolated from glacier ice.</title>
        <authorList>
            <person name="Liu Q."/>
            <person name="Xin Y.-H."/>
        </authorList>
    </citation>
    <scope>NUCLEOTIDE SEQUENCE [LARGE SCALE GENOMIC DNA]</scope>
    <source>
        <strain evidence="1 2">RB1R16</strain>
    </source>
</reference>
<dbReference type="OrthoDB" id="653988at2"/>
<protein>
    <submittedName>
        <fullName evidence="1">Uncharacterized protein</fullName>
    </submittedName>
</protein>
<dbReference type="Proteomes" id="UP000239872">
    <property type="component" value="Unassembled WGS sequence"/>
</dbReference>
<dbReference type="EMBL" id="PPSL01000015">
    <property type="protein sequence ID" value="PQJ08745.1"/>
    <property type="molecule type" value="Genomic_DNA"/>
</dbReference>
<evidence type="ECO:0000313" key="1">
    <source>
        <dbReference type="EMBL" id="PQJ08745.1"/>
    </source>
</evidence>
<sequence length="187" mass="22904">MHEIEPFYNWRHLYNAEEDEQSPFYGIEHSEFEFSNTVYNYYIHPQWDEFGSRTLYLKVLFVDYELNYAIIEMIGEWNDAVENDIMQLKRSVIDLMIKDHISKFILVTENVLNFHSSDREYYEEWIEDIKDDGGWVCSINMPEQTQHDFHKSKIDRNITFMEEPNWRTYKPDLFFQLVDNRMLRLLD</sequence>
<name>A0A2S7SQ58_9BACT</name>
<dbReference type="AlphaFoldDB" id="A0A2S7SQ58"/>
<keyword evidence="2" id="KW-1185">Reference proteome</keyword>
<evidence type="ECO:0000313" key="2">
    <source>
        <dbReference type="Proteomes" id="UP000239872"/>
    </source>
</evidence>
<accession>A0A2S7SQ58</accession>
<proteinExistence type="predicted"/>
<gene>
    <name evidence="1" type="ORF">CJD36_022735</name>
</gene>
<comment type="caution">
    <text evidence="1">The sequence shown here is derived from an EMBL/GenBank/DDBJ whole genome shotgun (WGS) entry which is preliminary data.</text>
</comment>
<organism evidence="1 2">
    <name type="scientific">Flavipsychrobacter stenotrophus</name>
    <dbReference type="NCBI Taxonomy" id="2077091"/>
    <lineage>
        <taxon>Bacteria</taxon>
        <taxon>Pseudomonadati</taxon>
        <taxon>Bacteroidota</taxon>
        <taxon>Chitinophagia</taxon>
        <taxon>Chitinophagales</taxon>
        <taxon>Chitinophagaceae</taxon>
        <taxon>Flavipsychrobacter</taxon>
    </lineage>
</organism>